<evidence type="ECO:0000313" key="1">
    <source>
        <dbReference type="EMBL" id="SEB29123.1"/>
    </source>
</evidence>
<reference evidence="2" key="1">
    <citation type="submission" date="2016-10" db="EMBL/GenBank/DDBJ databases">
        <authorList>
            <person name="Varghese N."/>
            <person name="Submissions S."/>
        </authorList>
    </citation>
    <scope>NUCLEOTIDE SEQUENCE [LARGE SCALE GENOMIC DNA]</scope>
    <source>
        <strain evidence="2">DSM 44498</strain>
    </source>
</reference>
<proteinExistence type="predicted"/>
<keyword evidence="2" id="KW-1185">Reference proteome</keyword>
<protein>
    <submittedName>
        <fullName evidence="1">Uncharacterized protein</fullName>
    </submittedName>
</protein>
<organism evidence="1 2">
    <name type="scientific">Rhodococcus koreensis</name>
    <dbReference type="NCBI Taxonomy" id="99653"/>
    <lineage>
        <taxon>Bacteria</taxon>
        <taxon>Bacillati</taxon>
        <taxon>Actinomycetota</taxon>
        <taxon>Actinomycetes</taxon>
        <taxon>Mycobacteriales</taxon>
        <taxon>Nocardiaceae</taxon>
        <taxon>Rhodococcus</taxon>
    </lineage>
</organism>
<accession>A0A1H4I5A2</accession>
<name>A0A1H4I5A2_9NOCA</name>
<dbReference type="EMBL" id="FNSV01000001">
    <property type="protein sequence ID" value="SEB29123.1"/>
    <property type="molecule type" value="Genomic_DNA"/>
</dbReference>
<sequence>MTPQDTALAIRRLVDSPWACRSLAAGDEYALAGLKLTGEERKLLLREVDDSFEEMSKRLATACVDPTLRDRTNAGAFFDAAKYSLDGLCGAEADDFQAFLANMSTRR</sequence>
<gene>
    <name evidence="1" type="ORF">SAMN04490239_0022</name>
</gene>
<dbReference type="AlphaFoldDB" id="A0A1H4I5A2"/>
<evidence type="ECO:0000313" key="2">
    <source>
        <dbReference type="Proteomes" id="UP000183561"/>
    </source>
</evidence>
<dbReference type="Proteomes" id="UP000183561">
    <property type="component" value="Unassembled WGS sequence"/>
</dbReference>